<dbReference type="EMBL" id="JACHDD010000001">
    <property type="protein sequence ID" value="MBB5421960.1"/>
    <property type="molecule type" value="Genomic_DNA"/>
</dbReference>
<protein>
    <submittedName>
        <fullName evidence="2">Uncharacterized protein</fullName>
    </submittedName>
</protein>
<organism evidence="2 3">
    <name type="scientific">Paraburkholderia atlantica</name>
    <dbReference type="NCBI Taxonomy" id="2654982"/>
    <lineage>
        <taxon>Bacteria</taxon>
        <taxon>Pseudomonadati</taxon>
        <taxon>Pseudomonadota</taxon>
        <taxon>Betaproteobacteria</taxon>
        <taxon>Burkholderiales</taxon>
        <taxon>Burkholderiaceae</taxon>
        <taxon>Paraburkholderia</taxon>
    </lineage>
</organism>
<keyword evidence="3" id="KW-1185">Reference proteome</keyword>
<evidence type="ECO:0000313" key="2">
    <source>
        <dbReference type="EMBL" id="MBB5421960.1"/>
    </source>
</evidence>
<sequence>MKDIATPSIRVAAASGLKPGMRSRSKKRAVFNTGTEGQVERAALRFNALDGTLDVAGSGQNDRGIIDPERGSRKPAHRPSQMRNALARIGLLASCHGDACR</sequence>
<comment type="caution">
    <text evidence="2">The sequence shown here is derived from an EMBL/GenBank/DDBJ whole genome shotgun (WGS) entry which is preliminary data.</text>
</comment>
<evidence type="ECO:0000313" key="3">
    <source>
        <dbReference type="Proteomes" id="UP000592780"/>
    </source>
</evidence>
<dbReference type="RefSeq" id="WP_176136063.1">
    <property type="nucleotide sequence ID" value="NZ_JACHDD010000001.1"/>
</dbReference>
<dbReference type="Proteomes" id="UP000592780">
    <property type="component" value="Unassembled WGS sequence"/>
</dbReference>
<evidence type="ECO:0000256" key="1">
    <source>
        <dbReference type="SAM" id="MobiDB-lite"/>
    </source>
</evidence>
<reference evidence="2 3" key="1">
    <citation type="submission" date="2020-08" db="EMBL/GenBank/DDBJ databases">
        <title>Genomic Encyclopedia of Type Strains, Phase IV (KMG-V): Genome sequencing to study the core and pangenomes of soil and plant-associated prokaryotes.</title>
        <authorList>
            <person name="Whitman W."/>
        </authorList>
    </citation>
    <scope>NUCLEOTIDE SEQUENCE [LARGE SCALE GENOMIC DNA]</scope>
    <source>
        <strain evidence="2 3">JPY158</strain>
    </source>
</reference>
<gene>
    <name evidence="2" type="ORF">HDG40_000101</name>
</gene>
<name>A0A7W8V3Z7_PARAM</name>
<accession>A0A7W8V3Z7</accession>
<proteinExistence type="predicted"/>
<dbReference type="AlphaFoldDB" id="A0A7W8V3Z7"/>
<feature type="region of interest" description="Disordered" evidence="1">
    <location>
        <begin position="57"/>
        <end position="81"/>
    </location>
</feature>